<dbReference type="InterPro" id="IPR027385">
    <property type="entry name" value="Beta-barrel_OMP"/>
</dbReference>
<feature type="chain" id="PRO_5014827461" evidence="2">
    <location>
        <begin position="46"/>
        <end position="269"/>
    </location>
</feature>
<dbReference type="Proteomes" id="UP000234881">
    <property type="component" value="Unassembled WGS sequence"/>
</dbReference>
<keyword evidence="1 2" id="KW-0732">Signal</keyword>
<accession>A0A2N5XKZ6</accession>
<gene>
    <name evidence="4" type="ORF">C0081_20545</name>
</gene>
<evidence type="ECO:0000259" key="3">
    <source>
        <dbReference type="Pfam" id="PF13505"/>
    </source>
</evidence>
<dbReference type="AlphaFoldDB" id="A0A2N5XKZ6"/>
<evidence type="ECO:0000313" key="5">
    <source>
        <dbReference type="Proteomes" id="UP000234881"/>
    </source>
</evidence>
<evidence type="ECO:0000256" key="1">
    <source>
        <dbReference type="ARBA" id="ARBA00022729"/>
    </source>
</evidence>
<sequence length="269" mass="29806">MVLVKFISKFVFRHFYREGNEMSSLKRNVFLSVFVAAMSATAAFAADLPAPPVIEYEPETPIEIGSGWYLRGDVGFAAYSGGDATWLDNTGTPKHFRSQKYDLGGVIGVGAGYYFSENWRADITLDHRINLNYGVDGHCGGTCFSYEQGTFDVTTLMLNGYYDFAAWKYVTPYIGAGVGASYLHTRDHETSSSGTFVFKDKGKASFAWNVMAGGVVDLEDGWKLDANYRFVSLGKAETGRPTTDSSQSAIKFENLYAHDFRVGLRYDLN</sequence>
<name>A0A2N5XKZ6_9HYPH</name>
<feature type="signal peptide" evidence="2">
    <location>
        <begin position="1"/>
        <end position="45"/>
    </location>
</feature>
<proteinExistence type="predicted"/>
<dbReference type="OrthoDB" id="5643626at2"/>
<evidence type="ECO:0000313" key="4">
    <source>
        <dbReference type="EMBL" id="PLW75211.1"/>
    </source>
</evidence>
<dbReference type="InterPro" id="IPR011250">
    <property type="entry name" value="OMP/PagP_B-barrel"/>
</dbReference>
<organism evidence="4 5">
    <name type="scientific">Cohaesibacter celericrescens</name>
    <dbReference type="NCBI Taxonomy" id="2067669"/>
    <lineage>
        <taxon>Bacteria</taxon>
        <taxon>Pseudomonadati</taxon>
        <taxon>Pseudomonadota</taxon>
        <taxon>Alphaproteobacteria</taxon>
        <taxon>Hyphomicrobiales</taxon>
        <taxon>Cohaesibacteraceae</taxon>
    </lineage>
</organism>
<feature type="domain" description="Outer membrane protein beta-barrel" evidence="3">
    <location>
        <begin position="47"/>
        <end position="266"/>
    </location>
</feature>
<evidence type="ECO:0000256" key="2">
    <source>
        <dbReference type="SAM" id="SignalP"/>
    </source>
</evidence>
<reference evidence="4 5" key="1">
    <citation type="submission" date="2018-01" db="EMBL/GenBank/DDBJ databases">
        <title>The draft genome sequence of Cohaesibacter sp. H1304.</title>
        <authorList>
            <person name="Wang N.-N."/>
            <person name="Du Z.-J."/>
        </authorList>
    </citation>
    <scope>NUCLEOTIDE SEQUENCE [LARGE SCALE GENOMIC DNA]</scope>
    <source>
        <strain evidence="4 5">H1304</strain>
    </source>
</reference>
<dbReference type="Pfam" id="PF13505">
    <property type="entry name" value="OMP_b-brl"/>
    <property type="match status" value="1"/>
</dbReference>
<dbReference type="Gene3D" id="2.40.160.20">
    <property type="match status" value="1"/>
</dbReference>
<keyword evidence="5" id="KW-1185">Reference proteome</keyword>
<dbReference type="SUPFAM" id="SSF56925">
    <property type="entry name" value="OMPA-like"/>
    <property type="match status" value="1"/>
</dbReference>
<dbReference type="EMBL" id="PKUQ01000054">
    <property type="protein sequence ID" value="PLW75211.1"/>
    <property type="molecule type" value="Genomic_DNA"/>
</dbReference>
<protein>
    <submittedName>
        <fullName evidence="4">Porin family protein</fullName>
    </submittedName>
</protein>
<comment type="caution">
    <text evidence="4">The sequence shown here is derived from an EMBL/GenBank/DDBJ whole genome shotgun (WGS) entry which is preliminary data.</text>
</comment>